<dbReference type="Gene3D" id="1.25.40.10">
    <property type="entry name" value="Tetratricopeptide repeat domain"/>
    <property type="match status" value="2"/>
</dbReference>
<keyword evidence="2" id="KW-0677">Repeat</keyword>
<dbReference type="PROSITE" id="PS51375">
    <property type="entry name" value="PPR"/>
    <property type="match status" value="3"/>
</dbReference>
<dbReference type="InterPro" id="IPR011990">
    <property type="entry name" value="TPR-like_helical_dom_sf"/>
</dbReference>
<dbReference type="Proteomes" id="UP001187471">
    <property type="component" value="Unassembled WGS sequence"/>
</dbReference>
<dbReference type="AlphaFoldDB" id="A0AA88U7M2"/>
<feature type="repeat" description="PPR" evidence="3">
    <location>
        <begin position="210"/>
        <end position="244"/>
    </location>
</feature>
<comment type="caution">
    <text evidence="4">The sequence shown here is derived from an EMBL/GenBank/DDBJ whole genome shotgun (WGS) entry which is preliminary data.</text>
</comment>
<accession>A0AA88U7M2</accession>
<dbReference type="EMBL" id="JAVXUO010002361">
    <property type="protein sequence ID" value="KAK2973890.1"/>
    <property type="molecule type" value="Genomic_DNA"/>
</dbReference>
<dbReference type="Pfam" id="PF13041">
    <property type="entry name" value="PPR_2"/>
    <property type="match status" value="1"/>
</dbReference>
<proteinExistence type="inferred from homology"/>
<protein>
    <recommendedName>
        <fullName evidence="6">Pentatricopeptide repeat-containing protein</fullName>
    </recommendedName>
</protein>
<feature type="repeat" description="PPR" evidence="3">
    <location>
        <begin position="245"/>
        <end position="279"/>
    </location>
</feature>
<dbReference type="InterPro" id="IPR002885">
    <property type="entry name" value="PPR_rpt"/>
</dbReference>
<evidence type="ECO:0000313" key="4">
    <source>
        <dbReference type="EMBL" id="KAK2973890.1"/>
    </source>
</evidence>
<evidence type="ECO:0000256" key="3">
    <source>
        <dbReference type="PROSITE-ProRule" id="PRU00708"/>
    </source>
</evidence>
<dbReference type="PANTHER" id="PTHR47941">
    <property type="entry name" value="PENTATRICOPEPTIDE REPEAT-CONTAINING PROTEIN 3, MITOCHONDRIAL"/>
    <property type="match status" value="1"/>
</dbReference>
<organism evidence="4 5">
    <name type="scientific">Escallonia rubra</name>
    <dbReference type="NCBI Taxonomy" id="112253"/>
    <lineage>
        <taxon>Eukaryota</taxon>
        <taxon>Viridiplantae</taxon>
        <taxon>Streptophyta</taxon>
        <taxon>Embryophyta</taxon>
        <taxon>Tracheophyta</taxon>
        <taxon>Spermatophyta</taxon>
        <taxon>Magnoliopsida</taxon>
        <taxon>eudicotyledons</taxon>
        <taxon>Gunneridae</taxon>
        <taxon>Pentapetalae</taxon>
        <taxon>asterids</taxon>
        <taxon>campanulids</taxon>
        <taxon>Escalloniales</taxon>
        <taxon>Escalloniaceae</taxon>
        <taxon>Escallonia</taxon>
    </lineage>
</organism>
<comment type="similarity">
    <text evidence="1">Belongs to the PPR family. P subfamily.</text>
</comment>
<feature type="repeat" description="PPR" evidence="3">
    <location>
        <begin position="174"/>
        <end position="208"/>
    </location>
</feature>
<keyword evidence="5" id="KW-1185">Reference proteome</keyword>
<evidence type="ECO:0000313" key="5">
    <source>
        <dbReference type="Proteomes" id="UP001187471"/>
    </source>
</evidence>
<reference evidence="4" key="1">
    <citation type="submission" date="2022-12" db="EMBL/GenBank/DDBJ databases">
        <title>Draft genome assemblies for two species of Escallonia (Escalloniales).</title>
        <authorList>
            <person name="Chanderbali A."/>
            <person name="Dervinis C."/>
            <person name="Anghel I."/>
            <person name="Soltis D."/>
            <person name="Soltis P."/>
            <person name="Zapata F."/>
        </authorList>
    </citation>
    <scope>NUCLEOTIDE SEQUENCE</scope>
    <source>
        <strain evidence="4">UCBG92.1500</strain>
        <tissue evidence="4">Leaf</tissue>
    </source>
</reference>
<evidence type="ECO:0008006" key="6">
    <source>
        <dbReference type="Google" id="ProtNLM"/>
    </source>
</evidence>
<evidence type="ECO:0000256" key="1">
    <source>
        <dbReference type="ARBA" id="ARBA00007626"/>
    </source>
</evidence>
<gene>
    <name evidence="4" type="ORF">RJ640_013944</name>
</gene>
<sequence length="283" mass="32285">MRLNGVAAVALACHRPVPDKHGTSSSLLLLPPPLLQFFSLGFHSSMTSNVQIHRIDFNKIKKLEDVFFLFDEMLRMRPLPSTLQFTLLLTDVTKMKHYSASLSLYKEMGALGIPINEYIMCWNWVLNPFFFRRGIVPNVATFGILLKGLVLEDRVPEAVILFTKLIRERVCEPNEVMYGTIVSGLCKTGNTSRAIQLLRLMEEEGKCKPNTVIDNTVVDGLCKDRMVDDALILFTEMIEKCIPPNVVTYNSMIHGLCINERWNDAIRLLREMVERKIFPDVHT</sequence>
<dbReference type="Pfam" id="PF12854">
    <property type="entry name" value="PPR_1"/>
    <property type="match status" value="1"/>
</dbReference>
<dbReference type="NCBIfam" id="TIGR00756">
    <property type="entry name" value="PPR"/>
    <property type="match status" value="3"/>
</dbReference>
<evidence type="ECO:0000256" key="2">
    <source>
        <dbReference type="ARBA" id="ARBA00022737"/>
    </source>
</evidence>
<name>A0AA88U7M2_9ASTE</name>